<dbReference type="AlphaFoldDB" id="A0A8S2SCC0"/>
<comment type="caution">
    <text evidence="7">The sequence shown here is derived from an EMBL/GenBank/DDBJ whole genome shotgun (WGS) entry which is preliminary data.</text>
</comment>
<evidence type="ECO:0000256" key="1">
    <source>
        <dbReference type="ARBA" id="ARBA00004370"/>
    </source>
</evidence>
<keyword evidence="3" id="KW-1133">Transmembrane helix</keyword>
<evidence type="ECO:0000256" key="3">
    <source>
        <dbReference type="ARBA" id="ARBA00022989"/>
    </source>
</evidence>
<name>A0A8S2SCC0_9BILA</name>
<dbReference type="Proteomes" id="UP000681720">
    <property type="component" value="Unassembled WGS sequence"/>
</dbReference>
<dbReference type="Pfam" id="PF01094">
    <property type="entry name" value="ANF_receptor"/>
    <property type="match status" value="1"/>
</dbReference>
<evidence type="ECO:0000313" key="7">
    <source>
        <dbReference type="EMBL" id="CAF4219698.1"/>
    </source>
</evidence>
<sequence length="65" mass="7499">DAWTYGIDFYRELLNTSVVNGITGNIEFNEEGDRIESLYDIVNVQDGQLKTVGHYRTNTVSYRHT</sequence>
<comment type="subcellular location">
    <subcellularLocation>
        <location evidence="1">Membrane</location>
    </subcellularLocation>
</comment>
<feature type="non-terminal residue" evidence="7">
    <location>
        <position position="1"/>
    </location>
</feature>
<dbReference type="InterPro" id="IPR028082">
    <property type="entry name" value="Peripla_BP_I"/>
</dbReference>
<dbReference type="EMBL" id="CAJOBJ010021810">
    <property type="protein sequence ID" value="CAF4219698.1"/>
    <property type="molecule type" value="Genomic_DNA"/>
</dbReference>
<dbReference type="EMBL" id="CAJOBI010018565">
    <property type="protein sequence ID" value="CAF4201114.1"/>
    <property type="molecule type" value="Genomic_DNA"/>
</dbReference>
<feature type="domain" description="Receptor ligand binding region" evidence="5">
    <location>
        <begin position="2"/>
        <end position="46"/>
    </location>
</feature>
<proteinExistence type="predicted"/>
<keyword evidence="4" id="KW-0472">Membrane</keyword>
<protein>
    <recommendedName>
        <fullName evidence="5">Receptor ligand binding region domain-containing protein</fullName>
    </recommendedName>
</protein>
<dbReference type="SUPFAM" id="SSF53822">
    <property type="entry name" value="Periplasmic binding protein-like I"/>
    <property type="match status" value="1"/>
</dbReference>
<dbReference type="InterPro" id="IPR001828">
    <property type="entry name" value="ANF_lig-bd_rcpt"/>
</dbReference>
<evidence type="ECO:0000256" key="2">
    <source>
        <dbReference type="ARBA" id="ARBA00022692"/>
    </source>
</evidence>
<evidence type="ECO:0000259" key="5">
    <source>
        <dbReference type="Pfam" id="PF01094"/>
    </source>
</evidence>
<keyword evidence="2" id="KW-0812">Transmembrane</keyword>
<accession>A0A8S2SCC0</accession>
<evidence type="ECO:0000313" key="6">
    <source>
        <dbReference type="EMBL" id="CAF4201114.1"/>
    </source>
</evidence>
<organism evidence="7 8">
    <name type="scientific">Rotaria magnacalcarata</name>
    <dbReference type="NCBI Taxonomy" id="392030"/>
    <lineage>
        <taxon>Eukaryota</taxon>
        <taxon>Metazoa</taxon>
        <taxon>Spiralia</taxon>
        <taxon>Gnathifera</taxon>
        <taxon>Rotifera</taxon>
        <taxon>Eurotatoria</taxon>
        <taxon>Bdelloidea</taxon>
        <taxon>Philodinida</taxon>
        <taxon>Philodinidae</taxon>
        <taxon>Rotaria</taxon>
    </lineage>
</organism>
<dbReference type="Gene3D" id="3.40.50.2300">
    <property type="match status" value="2"/>
</dbReference>
<evidence type="ECO:0000313" key="8">
    <source>
        <dbReference type="Proteomes" id="UP000681720"/>
    </source>
</evidence>
<dbReference type="GO" id="GO:0016020">
    <property type="term" value="C:membrane"/>
    <property type="evidence" value="ECO:0007669"/>
    <property type="project" value="UniProtKB-SubCell"/>
</dbReference>
<evidence type="ECO:0000256" key="4">
    <source>
        <dbReference type="ARBA" id="ARBA00023136"/>
    </source>
</evidence>
<gene>
    <name evidence="7" type="ORF">GIL414_LOCUS22345</name>
    <name evidence="6" type="ORF">SMN809_LOCUS21893</name>
</gene>
<reference evidence="7" key="1">
    <citation type="submission" date="2021-02" db="EMBL/GenBank/DDBJ databases">
        <authorList>
            <person name="Nowell W R."/>
        </authorList>
    </citation>
    <scope>NUCLEOTIDE SEQUENCE</scope>
</reference>
<dbReference type="Proteomes" id="UP000676336">
    <property type="component" value="Unassembled WGS sequence"/>
</dbReference>